<dbReference type="AlphaFoldDB" id="A0A8G2C7E2"/>
<feature type="domain" description="Isochorismatase-like" evidence="2">
    <location>
        <begin position="16"/>
        <end position="196"/>
    </location>
</feature>
<protein>
    <submittedName>
        <fullName evidence="3">Cysteine hydrolase family protein</fullName>
    </submittedName>
    <submittedName>
        <fullName evidence="4">Nicotinamidase-related amidase</fullName>
    </submittedName>
</protein>
<evidence type="ECO:0000313" key="4">
    <source>
        <dbReference type="EMBL" id="SHI62250.1"/>
    </source>
</evidence>
<dbReference type="InterPro" id="IPR000868">
    <property type="entry name" value="Isochorismatase-like_dom"/>
</dbReference>
<dbReference type="InterPro" id="IPR050272">
    <property type="entry name" value="Isochorismatase-like_hydrls"/>
</dbReference>
<evidence type="ECO:0000313" key="6">
    <source>
        <dbReference type="Proteomes" id="UP001568358"/>
    </source>
</evidence>
<sequence>MFSHFSKYTLPEPTQSALITIDLQNDFVLSGAPAEGKGAARAAAMAGEMVRYYRNHGLPIVHVIRVYSTKDNASNVDVCRREAVENGVQLVLSGTEGMQPVADIIPEGVVADGDLLLTGEPQRISANEQILWKPRWGCFYNTKLNAILREQNVNTVAIAGTWFANCVRTTIYEATAHDYRVVALRDAIAGIHPEGEADLAKIQCGVCDCSEWTALLEATSRP</sequence>
<gene>
    <name evidence="3" type="ORF">AB2Z07_00345</name>
    <name evidence="4" type="ORF">SAMN05660830_00485</name>
</gene>
<dbReference type="Proteomes" id="UP001568358">
    <property type="component" value="Unassembled WGS sequence"/>
</dbReference>
<comment type="caution">
    <text evidence="4">The sequence shown here is derived from an EMBL/GenBank/DDBJ whole genome shotgun (WGS) entry which is preliminary data.</text>
</comment>
<name>A0A8G2C7E2_9BACT</name>
<dbReference type="CDD" id="cd00431">
    <property type="entry name" value="cysteine_hydrolases"/>
    <property type="match status" value="1"/>
</dbReference>
<accession>A0A8G2C7E2</accession>
<dbReference type="Proteomes" id="UP000184001">
    <property type="component" value="Unassembled WGS sequence"/>
</dbReference>
<keyword evidence="6" id="KW-1185">Reference proteome</keyword>
<dbReference type="InterPro" id="IPR036380">
    <property type="entry name" value="Isochorismatase-like_sf"/>
</dbReference>
<dbReference type="RefSeq" id="WP_020001614.1">
    <property type="nucleotide sequence ID" value="NZ_CP192219.1"/>
</dbReference>
<evidence type="ECO:0000313" key="3">
    <source>
        <dbReference type="EMBL" id="MEZ6851991.1"/>
    </source>
</evidence>
<evidence type="ECO:0000259" key="2">
    <source>
        <dbReference type="Pfam" id="PF00857"/>
    </source>
</evidence>
<keyword evidence="1 3" id="KW-0378">Hydrolase</keyword>
<dbReference type="EMBL" id="JBFSOO010000001">
    <property type="protein sequence ID" value="MEZ6851991.1"/>
    <property type="molecule type" value="Genomic_DNA"/>
</dbReference>
<reference evidence="4 5" key="1">
    <citation type="submission" date="2016-11" db="EMBL/GenBank/DDBJ databases">
        <authorList>
            <person name="Varghese N."/>
            <person name="Submissions S."/>
        </authorList>
    </citation>
    <scope>NUCLEOTIDE SEQUENCE [LARGE SCALE GENOMIC DNA]</scope>
    <source>
        <strain evidence="4 5">DSM 17919</strain>
    </source>
</reference>
<dbReference type="Pfam" id="PF00857">
    <property type="entry name" value="Isochorismatase"/>
    <property type="match status" value="1"/>
</dbReference>
<evidence type="ECO:0000256" key="1">
    <source>
        <dbReference type="ARBA" id="ARBA00022801"/>
    </source>
</evidence>
<reference evidence="3 6" key="2">
    <citation type="submission" date="2024-07" db="EMBL/GenBank/DDBJ databases">
        <title>Active virus-host system and metabolic interactions in a Lokiarchaeon culture.</title>
        <authorList>
            <person name="Ponce Toledo R.I."/>
            <person name="Rodrigues Oliveira T."/>
            <person name="Schleper C."/>
        </authorList>
    </citation>
    <scope>NUCLEOTIDE SEQUENCE [LARGE SCALE GENOMIC DNA]</scope>
    <source>
        <strain evidence="3 6">B35</strain>
    </source>
</reference>
<dbReference type="SUPFAM" id="SSF52499">
    <property type="entry name" value="Isochorismatase-like hydrolases"/>
    <property type="match status" value="1"/>
</dbReference>
<proteinExistence type="predicted"/>
<dbReference type="PANTHER" id="PTHR43540:SF6">
    <property type="entry name" value="ISOCHORISMATASE-LIKE DOMAIN-CONTAINING PROTEIN"/>
    <property type="match status" value="1"/>
</dbReference>
<dbReference type="EMBL" id="FQZR01000002">
    <property type="protein sequence ID" value="SHI62250.1"/>
    <property type="molecule type" value="Genomic_DNA"/>
</dbReference>
<dbReference type="GO" id="GO:0016787">
    <property type="term" value="F:hydrolase activity"/>
    <property type="evidence" value="ECO:0007669"/>
    <property type="project" value="UniProtKB-KW"/>
</dbReference>
<organism evidence="4 5">
    <name type="scientific">Halodesulfovibrio aestuarii</name>
    <dbReference type="NCBI Taxonomy" id="126333"/>
    <lineage>
        <taxon>Bacteria</taxon>
        <taxon>Pseudomonadati</taxon>
        <taxon>Thermodesulfobacteriota</taxon>
        <taxon>Desulfovibrionia</taxon>
        <taxon>Desulfovibrionales</taxon>
        <taxon>Desulfovibrionaceae</taxon>
        <taxon>Halodesulfovibrio</taxon>
    </lineage>
</organism>
<dbReference type="Gene3D" id="3.40.50.850">
    <property type="entry name" value="Isochorismatase-like"/>
    <property type="match status" value="1"/>
</dbReference>
<evidence type="ECO:0000313" key="5">
    <source>
        <dbReference type="Proteomes" id="UP000184001"/>
    </source>
</evidence>
<dbReference type="PANTHER" id="PTHR43540">
    <property type="entry name" value="PEROXYUREIDOACRYLATE/UREIDOACRYLATE AMIDOHYDROLASE-RELATED"/>
    <property type="match status" value="1"/>
</dbReference>